<gene>
    <name evidence="2" type="ORF">NSCI0253_LOCUS4047</name>
</gene>
<organism evidence="2">
    <name type="scientific">Noctiluca scintillans</name>
    <name type="common">Sea sparkle</name>
    <name type="synonym">Red tide dinoflagellate</name>
    <dbReference type="NCBI Taxonomy" id="2966"/>
    <lineage>
        <taxon>Eukaryota</taxon>
        <taxon>Sar</taxon>
        <taxon>Alveolata</taxon>
        <taxon>Dinophyceae</taxon>
        <taxon>Noctilucales</taxon>
        <taxon>Noctilucaceae</taxon>
        <taxon>Noctiluca</taxon>
    </lineage>
</organism>
<proteinExistence type="predicted"/>
<reference evidence="2" key="1">
    <citation type="submission" date="2021-01" db="EMBL/GenBank/DDBJ databases">
        <authorList>
            <person name="Corre E."/>
            <person name="Pelletier E."/>
            <person name="Niang G."/>
            <person name="Scheremetjew M."/>
            <person name="Finn R."/>
            <person name="Kale V."/>
            <person name="Holt S."/>
            <person name="Cochrane G."/>
            <person name="Meng A."/>
            <person name="Brown T."/>
            <person name="Cohen L."/>
        </authorList>
    </citation>
    <scope>NUCLEOTIDE SEQUENCE</scope>
</reference>
<evidence type="ECO:0000313" key="2">
    <source>
        <dbReference type="EMBL" id="CAD8829701.1"/>
    </source>
</evidence>
<name>A0A7S0ZRQ6_NOCSC</name>
<dbReference type="AlphaFoldDB" id="A0A7S0ZRQ6"/>
<protein>
    <submittedName>
        <fullName evidence="2">Uncharacterized protein</fullName>
    </submittedName>
</protein>
<dbReference type="EMBL" id="HBFQ01005704">
    <property type="protein sequence ID" value="CAD8829701.1"/>
    <property type="molecule type" value="Transcribed_RNA"/>
</dbReference>
<feature type="region of interest" description="Disordered" evidence="1">
    <location>
        <begin position="57"/>
        <end position="97"/>
    </location>
</feature>
<accession>A0A7S0ZRQ6</accession>
<evidence type="ECO:0000256" key="1">
    <source>
        <dbReference type="SAM" id="MobiDB-lite"/>
    </source>
</evidence>
<sequence>MAALTSKATAKKKGTAQKKAASSVKCEVKPQKRVTVKSEPQDVFVKEKNKTNGIIQSGEIKPNRRITVKREPVEQTSPPVSKRARLDDSDTTGAGPDTTVKVFIKPEPKVIVTDSNVDIPATDDELLEMVQSRTCPFMGVSFRRGSKWVASWYEKGIGQRMVYFIPGRYRTSEMTQQEAGVEALRCAIRCRLANAGSLQKAFTNPEKHARQAASMTGVSWKKSHKCWVTQRRFGDKWLWVKYFKPDNTSLEAVEAARRKAISYLREQESLFWASQGASVDPHKVAKEAAGVSIVTQAGPGPSAQQGFVSVSLEAYSRLPLAGARVVCSHGDSGRVVGAELVNANLQYRVLFSDGDTCAMAPSEVQQFRVKDMD</sequence>
<feature type="region of interest" description="Disordered" evidence="1">
    <location>
        <begin position="1"/>
        <end position="40"/>
    </location>
</feature>